<proteinExistence type="predicted"/>
<reference evidence="2 3" key="1">
    <citation type="submission" date="2019-01" db="EMBL/GenBank/DDBJ databases">
        <authorList>
            <person name="Li J."/>
        </authorList>
    </citation>
    <scope>NUCLEOTIDE SEQUENCE [LARGE SCALE GENOMIC DNA]</scope>
    <source>
        <strain evidence="2 3">CGMCC 4.7180</strain>
    </source>
</reference>
<name>A0A4Q2JMG3_9MICO</name>
<comment type="caution">
    <text evidence="2">The sequence shown here is derived from an EMBL/GenBank/DDBJ whole genome shotgun (WGS) entry which is preliminary data.</text>
</comment>
<dbReference type="OrthoDB" id="32458at2"/>
<evidence type="ECO:0000313" key="2">
    <source>
        <dbReference type="EMBL" id="RXZ47098.1"/>
    </source>
</evidence>
<dbReference type="Proteomes" id="UP000292881">
    <property type="component" value="Unassembled WGS sequence"/>
</dbReference>
<organism evidence="2 3">
    <name type="scientific">Agromyces binzhouensis</name>
    <dbReference type="NCBI Taxonomy" id="1817495"/>
    <lineage>
        <taxon>Bacteria</taxon>
        <taxon>Bacillati</taxon>
        <taxon>Actinomycetota</taxon>
        <taxon>Actinomycetes</taxon>
        <taxon>Micrococcales</taxon>
        <taxon>Microbacteriaceae</taxon>
        <taxon>Agromyces</taxon>
    </lineage>
</organism>
<evidence type="ECO:0000256" key="1">
    <source>
        <dbReference type="SAM" id="MobiDB-lite"/>
    </source>
</evidence>
<dbReference type="SUPFAM" id="SSF159888">
    <property type="entry name" value="YdhG-like"/>
    <property type="match status" value="1"/>
</dbReference>
<protein>
    <submittedName>
        <fullName evidence="2">Uncharacterized protein</fullName>
    </submittedName>
</protein>
<accession>A0A4Q2JMG3</accession>
<dbReference type="Gene3D" id="3.90.1150.200">
    <property type="match status" value="1"/>
</dbReference>
<evidence type="ECO:0000313" key="3">
    <source>
        <dbReference type="Proteomes" id="UP000292881"/>
    </source>
</evidence>
<dbReference type="EMBL" id="SDPL01000160">
    <property type="protein sequence ID" value="RXZ47098.1"/>
    <property type="molecule type" value="Genomic_DNA"/>
</dbReference>
<sequence length="147" mass="16445">MAETKRTPARDEDPGGFTDEERAAMKERAKEVRRGKKKDGAADLLEKIAELEGADRAMAERLHELITEHAPELAPRTYYGMPAWAKDGKVLCFFQPALKFKTRYATFGFNDNALLDDGELWPTSYALVELTAAGERRIVELVTKAIG</sequence>
<feature type="region of interest" description="Disordered" evidence="1">
    <location>
        <begin position="1"/>
        <end position="38"/>
    </location>
</feature>
<keyword evidence="3" id="KW-1185">Reference proteome</keyword>
<gene>
    <name evidence="2" type="ORF">ESO86_09375</name>
</gene>
<dbReference type="AlphaFoldDB" id="A0A4Q2JMG3"/>
<dbReference type="RefSeq" id="WP_129234657.1">
    <property type="nucleotide sequence ID" value="NZ_SDPL01000160.1"/>
</dbReference>